<reference evidence="2 3" key="1">
    <citation type="submission" date="2016-11" db="EMBL/GenBank/DDBJ databases">
        <authorList>
            <person name="Varghese N."/>
            <person name="Submissions S."/>
        </authorList>
    </citation>
    <scope>NUCLEOTIDE SEQUENCE [LARGE SCALE GENOMIC DNA]</scope>
    <source>
        <strain evidence="2 3">DSM 29341</strain>
    </source>
</reference>
<name>A0A1M4XZR2_9RHOB</name>
<evidence type="ECO:0000313" key="3">
    <source>
        <dbReference type="Proteomes" id="UP000325134"/>
    </source>
</evidence>
<keyword evidence="3" id="KW-1185">Reference proteome</keyword>
<dbReference type="AlphaFoldDB" id="A0A1M4XZR2"/>
<protein>
    <submittedName>
        <fullName evidence="2">Uncharacterized protein</fullName>
    </submittedName>
</protein>
<evidence type="ECO:0000256" key="1">
    <source>
        <dbReference type="SAM" id="MobiDB-lite"/>
    </source>
</evidence>
<dbReference type="Proteomes" id="UP000325134">
    <property type="component" value="Unassembled WGS sequence"/>
</dbReference>
<proteinExistence type="predicted"/>
<sequence length="197" mass="21483">MKIIPLYTRLSSTLGLPCDFGKKGASLGHCSRKPQTPHNQPAASSLFLSAEEDADRLAEPGLMCRHHLRTGAAWLSAAVGGRWPGNGRGVGRTIQQVRSPQDHELETRVAVRRIVTERQAERSRCAHVQGSAVSPPGHHLHRAAVALTHAGSSPSRRNYRFPSQAGDRKQDDVPQHGTAAFFSARRMLKEAFSDGQD</sequence>
<accession>A0A1M4XZR2</accession>
<dbReference type="EMBL" id="FQVK01000013">
    <property type="protein sequence ID" value="SHE98793.1"/>
    <property type="molecule type" value="Genomic_DNA"/>
</dbReference>
<feature type="region of interest" description="Disordered" evidence="1">
    <location>
        <begin position="148"/>
        <end position="180"/>
    </location>
</feature>
<gene>
    <name evidence="2" type="ORF">SAMN05444279_11370</name>
</gene>
<evidence type="ECO:0000313" key="2">
    <source>
        <dbReference type="EMBL" id="SHE98793.1"/>
    </source>
</evidence>
<organism evidence="2 3">
    <name type="scientific">Ruegeria intermedia</name>
    <dbReference type="NCBI Taxonomy" id="996115"/>
    <lineage>
        <taxon>Bacteria</taxon>
        <taxon>Pseudomonadati</taxon>
        <taxon>Pseudomonadota</taxon>
        <taxon>Alphaproteobacteria</taxon>
        <taxon>Rhodobacterales</taxon>
        <taxon>Roseobacteraceae</taxon>
        <taxon>Ruegeria</taxon>
    </lineage>
</organism>